<dbReference type="SMART" id="SM00487">
    <property type="entry name" value="DEXDc"/>
    <property type="match status" value="1"/>
</dbReference>
<dbReference type="EC" id="3.6.4.13" evidence="9"/>
<dbReference type="InterPro" id="IPR028618">
    <property type="entry name" value="DEAD_helicase_DeaD"/>
</dbReference>
<dbReference type="GO" id="GO:0016787">
    <property type="term" value="F:hydrolase activity"/>
    <property type="evidence" value="ECO:0007669"/>
    <property type="project" value="UniProtKB-KW"/>
</dbReference>
<organism evidence="13 14">
    <name type="scientific">Mycobacterium novum</name>
    <dbReference type="NCBI Taxonomy" id="2492438"/>
    <lineage>
        <taxon>Bacteria</taxon>
        <taxon>Bacillati</taxon>
        <taxon>Actinomycetota</taxon>
        <taxon>Actinomycetes</taxon>
        <taxon>Mycobacteriales</taxon>
        <taxon>Mycobacteriaceae</taxon>
        <taxon>Mycobacterium</taxon>
    </lineage>
</organism>
<comment type="catalytic activity">
    <reaction evidence="8 9">
        <text>ATP + H2O = ADP + phosphate + H(+)</text>
        <dbReference type="Rhea" id="RHEA:13065"/>
        <dbReference type="ChEBI" id="CHEBI:15377"/>
        <dbReference type="ChEBI" id="CHEBI:15378"/>
        <dbReference type="ChEBI" id="CHEBI:30616"/>
        <dbReference type="ChEBI" id="CHEBI:43474"/>
        <dbReference type="ChEBI" id="CHEBI:456216"/>
        <dbReference type="EC" id="3.6.4.13"/>
    </reaction>
</comment>
<feature type="compositionally biased region" description="Basic and acidic residues" evidence="10">
    <location>
        <begin position="525"/>
        <end position="541"/>
    </location>
</feature>
<evidence type="ECO:0000256" key="3">
    <source>
        <dbReference type="ARBA" id="ARBA00022741"/>
    </source>
</evidence>
<keyword evidence="3 9" id="KW-0547">Nucleotide-binding</keyword>
<dbReference type="InterPro" id="IPR050547">
    <property type="entry name" value="DEAD_box_RNA_helicases"/>
</dbReference>
<dbReference type="SUPFAM" id="SSF52540">
    <property type="entry name" value="P-loop containing nucleoside triphosphate hydrolases"/>
    <property type="match status" value="1"/>
</dbReference>
<evidence type="ECO:0000313" key="13">
    <source>
        <dbReference type="EMBL" id="BBX11532.1"/>
    </source>
</evidence>
<dbReference type="EMBL" id="AP022562">
    <property type="protein sequence ID" value="BBX11532.1"/>
    <property type="molecule type" value="Genomic_DNA"/>
</dbReference>
<dbReference type="Gene3D" id="3.40.50.300">
    <property type="entry name" value="P-loop containing nucleotide triphosphate hydrolases"/>
    <property type="match status" value="2"/>
</dbReference>
<dbReference type="AlphaFoldDB" id="A0A7I7JKL7"/>
<dbReference type="GO" id="GO:0070417">
    <property type="term" value="P:cellular response to cold"/>
    <property type="evidence" value="ECO:0007669"/>
    <property type="project" value="InterPro"/>
</dbReference>
<dbReference type="GO" id="GO:0005524">
    <property type="term" value="F:ATP binding"/>
    <property type="evidence" value="ECO:0007669"/>
    <property type="project" value="UniProtKB-UniRule"/>
</dbReference>
<evidence type="ECO:0000256" key="6">
    <source>
        <dbReference type="ARBA" id="ARBA00022840"/>
    </source>
</evidence>
<evidence type="ECO:0000259" key="12">
    <source>
        <dbReference type="PROSITE" id="PS51194"/>
    </source>
</evidence>
<evidence type="ECO:0000256" key="10">
    <source>
        <dbReference type="SAM" id="MobiDB-lite"/>
    </source>
</evidence>
<keyword evidence="6 9" id="KW-0067">ATP-binding</keyword>
<feature type="domain" description="Helicase C-terminal" evidence="12">
    <location>
        <begin position="216"/>
        <end position="364"/>
    </location>
</feature>
<dbReference type="FunFam" id="3.30.70.330:FF:000068">
    <property type="entry name" value="ATP-dependent RNA helicase DeaD"/>
    <property type="match status" value="1"/>
</dbReference>
<keyword evidence="7 9" id="KW-0694">RNA-binding</keyword>
<name>A0A7I7JKL7_9MYCO</name>
<comment type="similarity">
    <text evidence="9">Belongs to the DEAD box helicase family. DeaD/CsdA subfamily.</text>
</comment>
<feature type="domain" description="Helicase ATP-binding" evidence="11">
    <location>
        <begin position="21"/>
        <end position="192"/>
    </location>
</feature>
<dbReference type="HAMAP" id="MF_00964">
    <property type="entry name" value="DEAD_helicase_DeaD"/>
    <property type="match status" value="1"/>
</dbReference>
<dbReference type="InterPro" id="IPR000629">
    <property type="entry name" value="RNA-helicase_DEAD-box_CS"/>
</dbReference>
<dbReference type="GO" id="GO:0006401">
    <property type="term" value="P:RNA catabolic process"/>
    <property type="evidence" value="ECO:0007669"/>
    <property type="project" value="UniProtKB-UniRule"/>
</dbReference>
<evidence type="ECO:0000256" key="7">
    <source>
        <dbReference type="ARBA" id="ARBA00022884"/>
    </source>
</evidence>
<feature type="region of interest" description="Disordered" evidence="10">
    <location>
        <begin position="420"/>
        <end position="452"/>
    </location>
</feature>
<dbReference type="Pfam" id="PF03880">
    <property type="entry name" value="DbpA"/>
    <property type="match status" value="1"/>
</dbReference>
<dbReference type="InterPro" id="IPR011545">
    <property type="entry name" value="DEAD/DEAH_box_helicase_dom"/>
</dbReference>
<keyword evidence="2 9" id="KW-0963">Cytoplasm</keyword>
<dbReference type="GO" id="GO:0000027">
    <property type="term" value="P:ribosomal large subunit assembly"/>
    <property type="evidence" value="ECO:0007669"/>
    <property type="project" value="UniProtKB-UniRule"/>
</dbReference>
<dbReference type="GO" id="GO:0033592">
    <property type="term" value="F:RNA strand annealing activity"/>
    <property type="evidence" value="ECO:0007669"/>
    <property type="project" value="TreeGrafter"/>
</dbReference>
<evidence type="ECO:0000256" key="2">
    <source>
        <dbReference type="ARBA" id="ARBA00022490"/>
    </source>
</evidence>
<dbReference type="InterPro" id="IPR001650">
    <property type="entry name" value="Helicase_C-like"/>
</dbReference>
<evidence type="ECO:0000256" key="1">
    <source>
        <dbReference type="ARBA" id="ARBA00004496"/>
    </source>
</evidence>
<dbReference type="FunFam" id="3.40.50.300:FF:000108">
    <property type="entry name" value="ATP-dependent RNA helicase RhlE"/>
    <property type="match status" value="1"/>
</dbReference>
<dbReference type="Pfam" id="PF00270">
    <property type="entry name" value="DEAD"/>
    <property type="match status" value="1"/>
</dbReference>
<dbReference type="GO" id="GO:0005829">
    <property type="term" value="C:cytosol"/>
    <property type="evidence" value="ECO:0007669"/>
    <property type="project" value="TreeGrafter"/>
</dbReference>
<feature type="compositionally biased region" description="Basic and acidic residues" evidence="10">
    <location>
        <begin position="426"/>
        <end position="449"/>
    </location>
</feature>
<dbReference type="InterPro" id="IPR057325">
    <property type="entry name" value="DeaD_dimer"/>
</dbReference>
<dbReference type="Pfam" id="PF00271">
    <property type="entry name" value="Helicase_C"/>
    <property type="match status" value="1"/>
</dbReference>
<evidence type="ECO:0000256" key="5">
    <source>
        <dbReference type="ARBA" id="ARBA00022806"/>
    </source>
</evidence>
<dbReference type="PANTHER" id="PTHR47963">
    <property type="entry name" value="DEAD-BOX ATP-DEPENDENT RNA HELICASE 47, MITOCHONDRIAL"/>
    <property type="match status" value="1"/>
</dbReference>
<dbReference type="GO" id="GO:0003724">
    <property type="term" value="F:RNA helicase activity"/>
    <property type="evidence" value="ECO:0007669"/>
    <property type="project" value="UniProtKB-UniRule"/>
</dbReference>
<evidence type="ECO:0000256" key="4">
    <source>
        <dbReference type="ARBA" id="ARBA00022801"/>
    </source>
</evidence>
<evidence type="ECO:0000256" key="9">
    <source>
        <dbReference type="HAMAP-Rule" id="MF_00964"/>
    </source>
</evidence>
<sequence length="547" mass="59477">MLQAVVDVGYETPSAIQAATIPALLAGSDVVGLAQTGTGKTAAFAIPILSRIDTASKATQALVLAPTRELALQVAEAFGRYGSHLPRVNVLPIYGGASYTVQLSGLKRGAQVVVGTPGRVIDHLERGSLDLSHLDYLVLDEADEMLQMGFAEDVERILADTPEYKQVALFSATMPPAIRRITTRYLHDPVEVTVEAKTTTAENISQRYIEVAGPRKMDALTRVLEVETFEAMIVFVRTKQATEEVAEKLRARGFAAAAINGDIAQAQRERTIASLKSGNIDILVATDVAARGLDVERISHVVNYDIPHDTEAYVHRIGRTGRAGRSGTALLFVSPRERHLLKAIERATRQKLTESTLPTVEDVNAQRVAKFADSITTTLGADGTDLFRSLVEEYSREHNVPMADIAAALALQSRDGEAFLMAPEPPARERRSRDKSERPDRKSDRKGPPKEGFATYRIAVGKRHKVNPGAIVGALANEGGLNRSDFGHISIRVDHSLVELPAKLSGKTLKALEQTRIQGQLINLRRDRPSGKPARHGDGGTHRKRMG</sequence>
<dbReference type="InterPro" id="IPR044742">
    <property type="entry name" value="DEAD/DEAH_RhlB"/>
</dbReference>
<dbReference type="Proteomes" id="UP000466997">
    <property type="component" value="Chromosome"/>
</dbReference>
<dbReference type="PANTHER" id="PTHR47963:SF8">
    <property type="entry name" value="ATP-DEPENDENT RNA HELICASE DEAD"/>
    <property type="match status" value="1"/>
</dbReference>
<dbReference type="Gene3D" id="3.30.70.330">
    <property type="match status" value="1"/>
</dbReference>
<evidence type="ECO:0000256" key="8">
    <source>
        <dbReference type="ARBA" id="ARBA00047984"/>
    </source>
</evidence>
<dbReference type="Pfam" id="PF25399">
    <property type="entry name" value="DeaD_dimer"/>
    <property type="match status" value="1"/>
</dbReference>
<keyword evidence="14" id="KW-1185">Reference proteome</keyword>
<dbReference type="CDD" id="cd18787">
    <property type="entry name" value="SF2_C_DEAD"/>
    <property type="match status" value="1"/>
</dbReference>
<evidence type="ECO:0000259" key="11">
    <source>
        <dbReference type="PROSITE" id="PS51192"/>
    </source>
</evidence>
<gene>
    <name evidence="9 13" type="primary">deaD</name>
    <name evidence="9" type="synonym">csdA</name>
    <name evidence="13" type="ORF">MNVM_06130</name>
</gene>
<dbReference type="GO" id="GO:0005840">
    <property type="term" value="C:ribosome"/>
    <property type="evidence" value="ECO:0007669"/>
    <property type="project" value="TreeGrafter"/>
</dbReference>
<accession>A0A7I7JKL7</accession>
<dbReference type="PROSITE" id="PS51192">
    <property type="entry name" value="HELICASE_ATP_BIND_1"/>
    <property type="match status" value="1"/>
</dbReference>
<proteinExistence type="inferred from homology"/>
<dbReference type="InterPro" id="IPR034415">
    <property type="entry name" value="CsdA_RRM"/>
</dbReference>
<comment type="function">
    <text evidence="9">DEAD-box RNA helicase involved in various cellular processes at low temperature, including ribosome biogenesis, mRNA degradation and translation initiation.</text>
</comment>
<keyword evidence="4 9" id="KW-0378">Hydrolase</keyword>
<dbReference type="InterPro" id="IPR012677">
    <property type="entry name" value="Nucleotide-bd_a/b_plait_sf"/>
</dbReference>
<feature type="region of interest" description="Disordered" evidence="10">
    <location>
        <begin position="525"/>
        <end position="547"/>
    </location>
</feature>
<dbReference type="KEGG" id="mnm:MNVM_06130"/>
<protein>
    <recommendedName>
        <fullName evidence="9">ATP-dependent RNA helicase DeaD</fullName>
        <ecNumber evidence="9">3.6.4.13</ecNumber>
    </recommendedName>
    <alternativeName>
        <fullName evidence="9">Cold-shock DEAD box protein A</fullName>
    </alternativeName>
</protein>
<dbReference type="CDD" id="cd12499">
    <property type="entry name" value="RRM_EcCsdA_like"/>
    <property type="match status" value="1"/>
</dbReference>
<keyword evidence="9" id="KW-0346">Stress response</keyword>
<dbReference type="InterPro" id="IPR005580">
    <property type="entry name" value="DbpA/CsdA_RNA-bd_dom"/>
</dbReference>
<dbReference type="InterPro" id="IPR014001">
    <property type="entry name" value="Helicase_ATP-bd"/>
</dbReference>
<dbReference type="PROSITE" id="PS00039">
    <property type="entry name" value="DEAD_ATP_HELICASE"/>
    <property type="match status" value="1"/>
</dbReference>
<dbReference type="InterPro" id="IPR027417">
    <property type="entry name" value="P-loop_NTPase"/>
</dbReference>
<dbReference type="SMART" id="SM00490">
    <property type="entry name" value="HELICc"/>
    <property type="match status" value="1"/>
</dbReference>
<reference evidence="13 14" key="1">
    <citation type="journal article" date="2019" name="Emerg. Microbes Infect.">
        <title>Comprehensive subspecies identification of 175 nontuberculous mycobacteria species based on 7547 genomic profiles.</title>
        <authorList>
            <person name="Matsumoto Y."/>
            <person name="Kinjo T."/>
            <person name="Motooka D."/>
            <person name="Nabeya D."/>
            <person name="Jung N."/>
            <person name="Uechi K."/>
            <person name="Horii T."/>
            <person name="Iida T."/>
            <person name="Fujita J."/>
            <person name="Nakamura S."/>
        </authorList>
    </citation>
    <scope>NUCLEOTIDE SEQUENCE [LARGE SCALE GENOMIC DNA]</scope>
    <source>
        <strain evidence="13 14">JCM 6391</strain>
    </source>
</reference>
<keyword evidence="5 9" id="KW-0347">Helicase</keyword>
<dbReference type="CDD" id="cd00268">
    <property type="entry name" value="DEADc"/>
    <property type="match status" value="1"/>
</dbReference>
<dbReference type="PROSITE" id="PS51194">
    <property type="entry name" value="HELICASE_CTER"/>
    <property type="match status" value="1"/>
</dbReference>
<evidence type="ECO:0000313" key="14">
    <source>
        <dbReference type="Proteomes" id="UP000466997"/>
    </source>
</evidence>
<comment type="subcellular location">
    <subcellularLocation>
        <location evidence="1 9">Cytoplasm</location>
    </subcellularLocation>
</comment>